<dbReference type="Proteomes" id="UP000887574">
    <property type="component" value="Unplaced"/>
</dbReference>
<feature type="region of interest" description="Disordered" evidence="1">
    <location>
        <begin position="23"/>
        <end position="43"/>
    </location>
</feature>
<dbReference type="AlphaFoldDB" id="A0A915EPQ0"/>
<evidence type="ECO:0000256" key="2">
    <source>
        <dbReference type="SAM" id="SignalP"/>
    </source>
</evidence>
<proteinExistence type="predicted"/>
<reference evidence="4" key="1">
    <citation type="submission" date="2022-11" db="UniProtKB">
        <authorList>
            <consortium name="WormBaseParasite"/>
        </authorList>
    </citation>
    <scope>IDENTIFICATION</scope>
</reference>
<feature type="signal peptide" evidence="2">
    <location>
        <begin position="1"/>
        <end position="22"/>
    </location>
</feature>
<evidence type="ECO:0000313" key="4">
    <source>
        <dbReference type="WBParaSite" id="jg8164"/>
    </source>
</evidence>
<feature type="chain" id="PRO_5037633187" evidence="2">
    <location>
        <begin position="23"/>
        <end position="89"/>
    </location>
</feature>
<evidence type="ECO:0000313" key="3">
    <source>
        <dbReference type="Proteomes" id="UP000887574"/>
    </source>
</evidence>
<protein>
    <submittedName>
        <fullName evidence="4">Uncharacterized protein</fullName>
    </submittedName>
</protein>
<accession>A0A915EPQ0</accession>
<feature type="compositionally biased region" description="Acidic residues" evidence="1">
    <location>
        <begin position="25"/>
        <end position="38"/>
    </location>
</feature>
<sequence length="89" mass="10120">MCKSGIFLFLISLSLTVQLTNCQTSEEDQSYPTSEEDQSYQNTNSFNPFGYSLNAYDNPLVYLTISDNPLQIHVNINAKRGLKLKNDKH</sequence>
<keyword evidence="3" id="KW-1185">Reference proteome</keyword>
<dbReference type="WBParaSite" id="jg8164">
    <property type="protein sequence ID" value="jg8164"/>
    <property type="gene ID" value="jg8164"/>
</dbReference>
<organism evidence="3 4">
    <name type="scientific">Ditylenchus dipsaci</name>
    <dbReference type="NCBI Taxonomy" id="166011"/>
    <lineage>
        <taxon>Eukaryota</taxon>
        <taxon>Metazoa</taxon>
        <taxon>Ecdysozoa</taxon>
        <taxon>Nematoda</taxon>
        <taxon>Chromadorea</taxon>
        <taxon>Rhabditida</taxon>
        <taxon>Tylenchina</taxon>
        <taxon>Tylenchomorpha</taxon>
        <taxon>Sphaerularioidea</taxon>
        <taxon>Anguinidae</taxon>
        <taxon>Anguininae</taxon>
        <taxon>Ditylenchus</taxon>
    </lineage>
</organism>
<evidence type="ECO:0000256" key="1">
    <source>
        <dbReference type="SAM" id="MobiDB-lite"/>
    </source>
</evidence>
<keyword evidence="2" id="KW-0732">Signal</keyword>
<name>A0A915EPQ0_9BILA</name>